<reference evidence="3" key="2">
    <citation type="submission" date="2016-02" db="EMBL/GenBank/DDBJ databases">
        <title>Genome sequencing of Aspergillus luchuensis NBRC 4314.</title>
        <authorList>
            <person name="Yamada O."/>
        </authorList>
    </citation>
    <scope>NUCLEOTIDE SEQUENCE [LARGE SCALE GENOMIC DNA]</scope>
    <source>
        <strain evidence="3">RIB 2604</strain>
    </source>
</reference>
<feature type="compositionally biased region" description="Gly residues" evidence="1">
    <location>
        <begin position="1"/>
        <end position="10"/>
    </location>
</feature>
<dbReference type="Proteomes" id="UP000075230">
    <property type="component" value="Unassembled WGS sequence"/>
</dbReference>
<feature type="compositionally biased region" description="Basic and acidic residues" evidence="1">
    <location>
        <begin position="15"/>
        <end position="26"/>
    </location>
</feature>
<gene>
    <name evidence="2" type="ORF">RIB2604_02101810</name>
</gene>
<sequence length="90" mass="9790">MPRKGWGPGPGSHNSDQRHSPGERAKFGGVDSWTASPKPGEGLGMVTRKAIAVAKEDPSGRELAIEARWIARRGSKHQPPSTRHDEAQRE</sequence>
<keyword evidence="2" id="KW-0503">Monooxygenase</keyword>
<evidence type="ECO:0000313" key="2">
    <source>
        <dbReference type="EMBL" id="GAT26503.1"/>
    </source>
</evidence>
<protein>
    <submittedName>
        <fullName evidence="2">FAD monooxygenase</fullName>
    </submittedName>
</protein>
<dbReference type="AlphaFoldDB" id="A0A146FMZ5"/>
<comment type="caution">
    <text evidence="2">The sequence shown here is derived from an EMBL/GenBank/DDBJ whole genome shotgun (WGS) entry which is preliminary data.</text>
</comment>
<accession>A0A146FMZ5</accession>
<evidence type="ECO:0000256" key="1">
    <source>
        <dbReference type="SAM" id="MobiDB-lite"/>
    </source>
</evidence>
<organism evidence="2 3">
    <name type="scientific">Aspergillus kawachii</name>
    <name type="common">White koji mold</name>
    <name type="synonym">Aspergillus awamori var. kawachi</name>
    <dbReference type="NCBI Taxonomy" id="1069201"/>
    <lineage>
        <taxon>Eukaryota</taxon>
        <taxon>Fungi</taxon>
        <taxon>Dikarya</taxon>
        <taxon>Ascomycota</taxon>
        <taxon>Pezizomycotina</taxon>
        <taxon>Eurotiomycetes</taxon>
        <taxon>Eurotiomycetidae</taxon>
        <taxon>Eurotiales</taxon>
        <taxon>Aspergillaceae</taxon>
        <taxon>Aspergillus</taxon>
        <taxon>Aspergillus subgen. Circumdati</taxon>
    </lineage>
</organism>
<keyword evidence="2" id="KW-0560">Oxidoreductase</keyword>
<dbReference type="EMBL" id="BCWF01000021">
    <property type="protein sequence ID" value="GAT26503.1"/>
    <property type="molecule type" value="Genomic_DNA"/>
</dbReference>
<evidence type="ECO:0000313" key="3">
    <source>
        <dbReference type="Proteomes" id="UP000075230"/>
    </source>
</evidence>
<name>A0A146FMZ5_ASPKA</name>
<proteinExistence type="predicted"/>
<reference evidence="2 3" key="1">
    <citation type="journal article" date="2016" name="DNA Res.">
        <title>Genome sequence of Aspergillus luchuensis NBRC 4314.</title>
        <authorList>
            <person name="Yamada O."/>
            <person name="Machida M."/>
            <person name="Hosoyama A."/>
            <person name="Goto M."/>
            <person name="Takahashi T."/>
            <person name="Futagami T."/>
            <person name="Yamagata Y."/>
            <person name="Takeuchi M."/>
            <person name="Kobayashi T."/>
            <person name="Koike H."/>
            <person name="Abe K."/>
            <person name="Asai K."/>
            <person name="Arita M."/>
            <person name="Fujita N."/>
            <person name="Fukuda K."/>
            <person name="Higa K."/>
            <person name="Horikawa H."/>
            <person name="Ishikawa T."/>
            <person name="Jinno K."/>
            <person name="Kato Y."/>
            <person name="Kirimura K."/>
            <person name="Mizutani O."/>
            <person name="Nakasone K."/>
            <person name="Sano M."/>
            <person name="Shiraishi Y."/>
            <person name="Tsukahara M."/>
            <person name="Gomi K."/>
        </authorList>
    </citation>
    <scope>NUCLEOTIDE SEQUENCE [LARGE SCALE GENOMIC DNA]</scope>
    <source>
        <strain evidence="2 3">RIB 2604</strain>
    </source>
</reference>
<feature type="region of interest" description="Disordered" evidence="1">
    <location>
        <begin position="1"/>
        <end position="44"/>
    </location>
</feature>
<dbReference type="GO" id="GO:0004497">
    <property type="term" value="F:monooxygenase activity"/>
    <property type="evidence" value="ECO:0007669"/>
    <property type="project" value="UniProtKB-KW"/>
</dbReference>
<feature type="region of interest" description="Disordered" evidence="1">
    <location>
        <begin position="68"/>
        <end position="90"/>
    </location>
</feature>